<dbReference type="PANTHER" id="PTHR30146:SF148">
    <property type="entry name" value="HTH-TYPE TRANSCRIPTIONAL REPRESSOR PURR-RELATED"/>
    <property type="match status" value="1"/>
</dbReference>
<dbReference type="PANTHER" id="PTHR30146">
    <property type="entry name" value="LACI-RELATED TRANSCRIPTIONAL REPRESSOR"/>
    <property type="match status" value="1"/>
</dbReference>
<proteinExistence type="predicted"/>
<comment type="caution">
    <text evidence="6">The sequence shown here is derived from an EMBL/GenBank/DDBJ whole genome shotgun (WGS) entry which is preliminary data.</text>
</comment>
<evidence type="ECO:0000313" key="6">
    <source>
        <dbReference type="EMBL" id="PSR22430.1"/>
    </source>
</evidence>
<dbReference type="EMBL" id="PXYV01000017">
    <property type="protein sequence ID" value="PSR22430.1"/>
    <property type="molecule type" value="Genomic_DNA"/>
</dbReference>
<dbReference type="SUPFAM" id="SSF47413">
    <property type="entry name" value="lambda repressor-like DNA-binding domains"/>
    <property type="match status" value="1"/>
</dbReference>
<dbReference type="PROSITE" id="PS00356">
    <property type="entry name" value="HTH_LACI_1"/>
    <property type="match status" value="1"/>
</dbReference>
<keyword evidence="1" id="KW-0678">Repressor</keyword>
<dbReference type="Proteomes" id="UP000241848">
    <property type="component" value="Unassembled WGS sequence"/>
</dbReference>
<keyword evidence="4" id="KW-0804">Transcription</keyword>
<dbReference type="GO" id="GO:0000976">
    <property type="term" value="F:transcription cis-regulatory region binding"/>
    <property type="evidence" value="ECO:0007669"/>
    <property type="project" value="TreeGrafter"/>
</dbReference>
<dbReference type="PRINTS" id="PR00036">
    <property type="entry name" value="HTHLACI"/>
</dbReference>
<dbReference type="Pfam" id="PF13377">
    <property type="entry name" value="Peripla_BP_3"/>
    <property type="match status" value="1"/>
</dbReference>
<evidence type="ECO:0000256" key="1">
    <source>
        <dbReference type="ARBA" id="ARBA00022491"/>
    </source>
</evidence>
<dbReference type="InterPro" id="IPR028082">
    <property type="entry name" value="Peripla_BP_I"/>
</dbReference>
<evidence type="ECO:0000256" key="3">
    <source>
        <dbReference type="ARBA" id="ARBA00023125"/>
    </source>
</evidence>
<keyword evidence="3" id="KW-0238">DNA-binding</keyword>
<dbReference type="SMART" id="SM00354">
    <property type="entry name" value="HTH_LACI"/>
    <property type="match status" value="1"/>
</dbReference>
<dbReference type="Pfam" id="PF00356">
    <property type="entry name" value="LacI"/>
    <property type="match status" value="1"/>
</dbReference>
<accession>A0A2T2WJM7</accession>
<evidence type="ECO:0000256" key="2">
    <source>
        <dbReference type="ARBA" id="ARBA00023015"/>
    </source>
</evidence>
<dbReference type="AlphaFoldDB" id="A0A2T2WJM7"/>
<evidence type="ECO:0000256" key="4">
    <source>
        <dbReference type="ARBA" id="ARBA00023163"/>
    </source>
</evidence>
<dbReference type="InterPro" id="IPR000843">
    <property type="entry name" value="HTH_LacI"/>
</dbReference>
<dbReference type="CDD" id="cd06267">
    <property type="entry name" value="PBP1_LacI_sugar_binding-like"/>
    <property type="match status" value="1"/>
</dbReference>
<keyword evidence="2" id="KW-0805">Transcription regulation</keyword>
<dbReference type="InterPro" id="IPR010982">
    <property type="entry name" value="Lambda_DNA-bd_dom_sf"/>
</dbReference>
<gene>
    <name evidence="6" type="ORF">C7B45_06845</name>
</gene>
<dbReference type="InterPro" id="IPR046335">
    <property type="entry name" value="LacI/GalR-like_sensor"/>
</dbReference>
<reference evidence="6 7" key="1">
    <citation type="journal article" date="2014" name="BMC Genomics">
        <title>Comparison of environmental and isolate Sulfobacillus genomes reveals diverse carbon, sulfur, nitrogen, and hydrogen metabolisms.</title>
        <authorList>
            <person name="Justice N.B."/>
            <person name="Norman A."/>
            <person name="Brown C.T."/>
            <person name="Singh A."/>
            <person name="Thomas B.C."/>
            <person name="Banfield J.F."/>
        </authorList>
    </citation>
    <scope>NUCLEOTIDE SEQUENCE [LARGE SCALE GENOMIC DNA]</scope>
    <source>
        <strain evidence="6">AMDSBA3</strain>
    </source>
</reference>
<dbReference type="Gene3D" id="1.10.260.40">
    <property type="entry name" value="lambda repressor-like DNA-binding domains"/>
    <property type="match status" value="1"/>
</dbReference>
<protein>
    <submittedName>
        <fullName evidence="6">LacI family transcriptional regulator</fullName>
    </submittedName>
</protein>
<evidence type="ECO:0000259" key="5">
    <source>
        <dbReference type="PROSITE" id="PS50932"/>
    </source>
</evidence>
<dbReference type="GO" id="GO:0003700">
    <property type="term" value="F:DNA-binding transcription factor activity"/>
    <property type="evidence" value="ECO:0007669"/>
    <property type="project" value="TreeGrafter"/>
</dbReference>
<dbReference type="Gene3D" id="3.40.50.2300">
    <property type="match status" value="2"/>
</dbReference>
<organism evidence="6 7">
    <name type="scientific">Sulfobacillus acidophilus</name>
    <dbReference type="NCBI Taxonomy" id="53633"/>
    <lineage>
        <taxon>Bacteria</taxon>
        <taxon>Bacillati</taxon>
        <taxon>Bacillota</taxon>
        <taxon>Clostridia</taxon>
        <taxon>Eubacteriales</taxon>
        <taxon>Clostridiales Family XVII. Incertae Sedis</taxon>
        <taxon>Sulfobacillus</taxon>
    </lineage>
</organism>
<feature type="domain" description="HTH lacI-type" evidence="5">
    <location>
        <begin position="2"/>
        <end position="56"/>
    </location>
</feature>
<dbReference type="SUPFAM" id="SSF53822">
    <property type="entry name" value="Periplasmic binding protein-like I"/>
    <property type="match status" value="1"/>
</dbReference>
<sequence length="342" mass="37633">MKTLKDVALYAGVSVATVSRVISGNYPVKETTRKRVLEAIGTLDYHPNGVARSLKNAKTYTLGVLVPDIANPYFVQLVRAVEASVEKLGYHLLVASSDEKASKESELIRVFLEKRLDGMIIAPVSVTPATDWPQLIVNALPIVLVDRILEGIMIDSVREESRQSSKELVTHLLGYGHRAIGIVNGRTSTTALERESGYREALQEAGIIPPEDFMVRGDYDHKTGYLAGKRFLSHKEQAPTAVFCTNNLIALGFLQAVHELGYRVPEDISIVSFGDPFEATFQSPKMTIVVQNPAEVGRYAAFMLLEKLDGKPGKNVEVILPTVIRLGDSVRAPREPAQMYSN</sequence>
<dbReference type="PROSITE" id="PS50932">
    <property type="entry name" value="HTH_LACI_2"/>
    <property type="match status" value="1"/>
</dbReference>
<evidence type="ECO:0000313" key="7">
    <source>
        <dbReference type="Proteomes" id="UP000241848"/>
    </source>
</evidence>
<dbReference type="CDD" id="cd01392">
    <property type="entry name" value="HTH_LacI"/>
    <property type="match status" value="1"/>
</dbReference>
<name>A0A2T2WJM7_9FIRM</name>